<dbReference type="Pfam" id="PF13289">
    <property type="entry name" value="SIR2_2"/>
    <property type="match status" value="1"/>
</dbReference>
<comment type="caution">
    <text evidence="1">The sequence shown here is derived from an EMBL/GenBank/DDBJ whole genome shotgun (WGS) entry which is preliminary data.</text>
</comment>
<dbReference type="SUPFAM" id="SSF52467">
    <property type="entry name" value="DHS-like NAD/FAD-binding domain"/>
    <property type="match status" value="1"/>
</dbReference>
<dbReference type="InterPro" id="IPR029035">
    <property type="entry name" value="DHS-like_NAD/FAD-binding_dom"/>
</dbReference>
<name>A0A511AH28_9MICO</name>
<proteinExistence type="predicted"/>
<evidence type="ECO:0000313" key="1">
    <source>
        <dbReference type="EMBL" id="GEK87490.1"/>
    </source>
</evidence>
<organism evidence="1 2">
    <name type="scientific">Microbacterium aerolatum</name>
    <dbReference type="NCBI Taxonomy" id="153731"/>
    <lineage>
        <taxon>Bacteria</taxon>
        <taxon>Bacillati</taxon>
        <taxon>Actinomycetota</taxon>
        <taxon>Actinomycetes</taxon>
        <taxon>Micrococcales</taxon>
        <taxon>Microbacteriaceae</taxon>
        <taxon>Microbacterium</taxon>
    </lineage>
</organism>
<dbReference type="OrthoDB" id="9808492at2"/>
<sequence>MGRRCHAGIVQTNLDEAREWVGRASGRALFLLGAGASKPALPVSAELTEIVLASIDEATLNFAAESRVPELWRDIRPVLASMGSNIEDLYQAVETLTYQDSDPTRFWVKGFMEFPTYGGNTAELARDAQWILDMVQGHTLGALDTAQADAPLGHFEPLLRAAKTGIVTLNYDQLIERAGEKFGVEVSTGAELWDGGFQWQFGTAAVHLLKMHGSMTWRGSRSINHESGNLVPAVGFYETSGLNEAAPNRLLTPTVIFGSGSKTTPFSAFPALTRQFHDWLERSELLVVVGYSFRDQHVDAAIRRWASLSPSRRIVVIDPYPRRHIRQDEDTLGGLLWAMDAEYRTPDADAPSVAATLGKNRMIFLTGGVESLLPALVA</sequence>
<evidence type="ECO:0000313" key="2">
    <source>
        <dbReference type="Proteomes" id="UP000321225"/>
    </source>
</evidence>
<reference evidence="1 2" key="1">
    <citation type="submission" date="2019-07" db="EMBL/GenBank/DDBJ databases">
        <title>Whole genome shotgun sequence of Microbacterium aerolatum NBRC 103071.</title>
        <authorList>
            <person name="Hosoyama A."/>
            <person name="Uohara A."/>
            <person name="Ohji S."/>
            <person name="Ichikawa N."/>
        </authorList>
    </citation>
    <scope>NUCLEOTIDE SEQUENCE [LARGE SCALE GENOMIC DNA]</scope>
    <source>
        <strain evidence="1 2">NBRC 103071</strain>
    </source>
</reference>
<dbReference type="AlphaFoldDB" id="A0A511AH28"/>
<dbReference type="Proteomes" id="UP000321225">
    <property type="component" value="Unassembled WGS sequence"/>
</dbReference>
<protein>
    <submittedName>
        <fullName evidence="1">Uncharacterized protein</fullName>
    </submittedName>
</protein>
<accession>A0A511AH28</accession>
<gene>
    <name evidence="1" type="ORF">MAE01_26660</name>
</gene>
<keyword evidence="2" id="KW-1185">Reference proteome</keyword>
<dbReference type="EMBL" id="BJUW01000014">
    <property type="protein sequence ID" value="GEK87490.1"/>
    <property type="molecule type" value="Genomic_DNA"/>
</dbReference>